<dbReference type="eggNOG" id="COG0577">
    <property type="taxonomic scope" value="Bacteria"/>
</dbReference>
<evidence type="ECO:0000256" key="5">
    <source>
        <dbReference type="ARBA" id="ARBA00023136"/>
    </source>
</evidence>
<evidence type="ECO:0000256" key="3">
    <source>
        <dbReference type="ARBA" id="ARBA00022692"/>
    </source>
</evidence>
<dbReference type="HOGENOM" id="CLU_625346_0_0_6"/>
<feature type="domain" description="MacB-like periplasmic core" evidence="8">
    <location>
        <begin position="20"/>
        <end position="264"/>
    </location>
</feature>
<dbReference type="PANTHER" id="PTHR30572:SF18">
    <property type="entry name" value="ABC-TYPE MACROLIDE FAMILY EXPORT SYSTEM PERMEASE COMPONENT 2"/>
    <property type="match status" value="1"/>
</dbReference>
<evidence type="ECO:0000313" key="9">
    <source>
        <dbReference type="EMBL" id="AFC84954.1"/>
    </source>
</evidence>
<dbReference type="RefSeq" id="WP_014401960.1">
    <property type="nucleotide sequence ID" value="NC_017033.1"/>
</dbReference>
<evidence type="ECO:0000256" key="6">
    <source>
        <dbReference type="SAM" id="Phobius"/>
    </source>
</evidence>
<dbReference type="InterPro" id="IPR050250">
    <property type="entry name" value="Macrolide_Exporter_MacB"/>
</dbReference>
<name>H8L4C1_FRAAD</name>
<dbReference type="Pfam" id="PF02687">
    <property type="entry name" value="FtsX"/>
    <property type="match status" value="1"/>
</dbReference>
<evidence type="ECO:0000313" key="10">
    <source>
        <dbReference type="Proteomes" id="UP000005234"/>
    </source>
</evidence>
<evidence type="ECO:0000256" key="2">
    <source>
        <dbReference type="ARBA" id="ARBA00022475"/>
    </source>
</evidence>
<dbReference type="KEGG" id="fau:Fraau_0467"/>
<dbReference type="InterPro" id="IPR025857">
    <property type="entry name" value="MacB_PCD"/>
</dbReference>
<proteinExistence type="predicted"/>
<dbReference type="PROSITE" id="PS51257">
    <property type="entry name" value="PROKAR_LIPOPROTEIN"/>
    <property type="match status" value="1"/>
</dbReference>
<dbReference type="Proteomes" id="UP000005234">
    <property type="component" value="Chromosome"/>
</dbReference>
<dbReference type="GO" id="GO:0005886">
    <property type="term" value="C:plasma membrane"/>
    <property type="evidence" value="ECO:0007669"/>
    <property type="project" value="UniProtKB-SubCell"/>
</dbReference>
<dbReference type="OrthoDB" id="8735006at2"/>
<dbReference type="AlphaFoldDB" id="H8L4C1"/>
<comment type="subcellular location">
    <subcellularLocation>
        <location evidence="1">Cell membrane</location>
        <topology evidence="1">Multi-pass membrane protein</topology>
    </subcellularLocation>
</comment>
<evidence type="ECO:0000256" key="4">
    <source>
        <dbReference type="ARBA" id="ARBA00022989"/>
    </source>
</evidence>
<keyword evidence="5 6" id="KW-0472">Membrane</keyword>
<dbReference type="STRING" id="767434.Fraau_0467"/>
<keyword evidence="3 6" id="KW-0812">Transmembrane</keyword>
<sequence length="431" mass="47100">MWLYYLKLGLRSLLRSPVLTALTVLMLAMGIGACITTWTVYHLLSGDPMPGRSGQLFYVRLNPYPPGVEAADRLVTLMSYHDASALWQLTPQFEQTPVALGTIVIDGMAGKPRPSTTEGVLGRAPMFDVFAMHFRYGGPWSAMDDASHARVVVLSEALNRRLFHGENSVGRLLPVGTHDYRVVGVLRPWSPQPRFYALSLGNRSYGGTDGAFMPVTTQMDDGFVPENINCYAEPDFRHLARAPCTWLGYWVQLRSKADQQAYRRLLAGYAGQQKSQGRFASAQMGLDDLRTWLITRKVIPEDVQLQANIAFGFLWICIVNTGGLLLAKCLRRSREIGTRRALGASRGAIFAQFLAESVAVGLAGGALGLLLSMAGLWAVRQQPAAYAGLAHLDGSMFMLAWVVALVASVLAGLLPAWRASVLAPATQLKAM</sequence>
<dbReference type="GO" id="GO:0022857">
    <property type="term" value="F:transmembrane transporter activity"/>
    <property type="evidence" value="ECO:0007669"/>
    <property type="project" value="TreeGrafter"/>
</dbReference>
<organism evidence="9 10">
    <name type="scientific">Frateuria aurantia (strain ATCC 33424 / DSM 6220 / KCTC 2777 / LMG 1558 / NBRC 3245 / NCIMB 13370)</name>
    <name type="common">Acetobacter aurantius</name>
    <dbReference type="NCBI Taxonomy" id="767434"/>
    <lineage>
        <taxon>Bacteria</taxon>
        <taxon>Pseudomonadati</taxon>
        <taxon>Pseudomonadota</taxon>
        <taxon>Gammaproteobacteria</taxon>
        <taxon>Lysobacterales</taxon>
        <taxon>Rhodanobacteraceae</taxon>
        <taxon>Frateuria</taxon>
    </lineage>
</organism>
<feature type="domain" description="ABC3 transporter permease C-terminal" evidence="7">
    <location>
        <begin position="309"/>
        <end position="420"/>
    </location>
</feature>
<feature type="transmembrane region" description="Helical" evidence="6">
    <location>
        <begin position="21"/>
        <end position="44"/>
    </location>
</feature>
<reference evidence="9" key="1">
    <citation type="submission" date="2012-02" db="EMBL/GenBank/DDBJ databases">
        <title>The complete genome of Frateuria aurantia DSM 6220.</title>
        <authorList>
            <consortium name="US DOE Joint Genome Institute (JGI-PGF)"/>
            <person name="Lucas S."/>
            <person name="Copeland A."/>
            <person name="Lapidus A."/>
            <person name="Glavina del Rio T."/>
            <person name="Dalin E."/>
            <person name="Tice H."/>
            <person name="Bruce D."/>
            <person name="Goodwin L."/>
            <person name="Pitluck S."/>
            <person name="Peters L."/>
            <person name="Ovchinnikova G."/>
            <person name="Teshima H."/>
            <person name="Kyrpides N."/>
            <person name="Mavromatis K."/>
            <person name="Ivanova N."/>
            <person name="Brettin T."/>
            <person name="Detter J.C."/>
            <person name="Han C."/>
            <person name="Larimer F."/>
            <person name="Land M."/>
            <person name="Hauser L."/>
            <person name="Markowitz V."/>
            <person name="Cheng J.-F."/>
            <person name="Hugenholtz P."/>
            <person name="Woyke T."/>
            <person name="Wu D."/>
            <person name="Brambilla E."/>
            <person name="Klenk H.-P."/>
            <person name="Eisen J.A."/>
        </authorList>
    </citation>
    <scope>NUCLEOTIDE SEQUENCE</scope>
    <source>
        <strain evidence="9">DSM 6220</strain>
    </source>
</reference>
<feature type="transmembrane region" description="Helical" evidence="6">
    <location>
        <begin position="398"/>
        <end position="417"/>
    </location>
</feature>
<dbReference type="PANTHER" id="PTHR30572">
    <property type="entry name" value="MEMBRANE COMPONENT OF TRANSPORTER-RELATED"/>
    <property type="match status" value="1"/>
</dbReference>
<feature type="transmembrane region" description="Helical" evidence="6">
    <location>
        <begin position="348"/>
        <end position="378"/>
    </location>
</feature>
<keyword evidence="2" id="KW-1003">Cell membrane</keyword>
<evidence type="ECO:0000256" key="1">
    <source>
        <dbReference type="ARBA" id="ARBA00004651"/>
    </source>
</evidence>
<evidence type="ECO:0000259" key="7">
    <source>
        <dbReference type="Pfam" id="PF02687"/>
    </source>
</evidence>
<dbReference type="Pfam" id="PF12704">
    <property type="entry name" value="MacB_PCD"/>
    <property type="match status" value="1"/>
</dbReference>
<accession>H8L4C1</accession>
<evidence type="ECO:0000259" key="8">
    <source>
        <dbReference type="Pfam" id="PF12704"/>
    </source>
</evidence>
<feature type="transmembrane region" description="Helical" evidence="6">
    <location>
        <begin position="309"/>
        <end position="327"/>
    </location>
</feature>
<keyword evidence="10" id="KW-1185">Reference proteome</keyword>
<protein>
    <submittedName>
        <fullName evidence="9">ABC-type antimicrobial peptide transport system, permease component</fullName>
    </submittedName>
</protein>
<dbReference type="EMBL" id="CP003350">
    <property type="protein sequence ID" value="AFC84954.1"/>
    <property type="molecule type" value="Genomic_DNA"/>
</dbReference>
<dbReference type="InterPro" id="IPR003838">
    <property type="entry name" value="ABC3_permease_C"/>
</dbReference>
<keyword evidence="4 6" id="KW-1133">Transmembrane helix</keyword>
<gene>
    <name evidence="9" type="ordered locus">Fraau_0467</name>
</gene>